<proteinExistence type="predicted"/>
<accession>A0AAW3AK92</accession>
<protein>
    <submittedName>
        <fullName evidence="2">Amastin surface glycoprotein</fullName>
    </submittedName>
</protein>
<evidence type="ECO:0000313" key="2">
    <source>
        <dbReference type="EMBL" id="KAL0506394.1"/>
    </source>
</evidence>
<dbReference type="Proteomes" id="UP001500131">
    <property type="component" value="Unassembled WGS sequence"/>
</dbReference>
<name>A0AAW3AK92_9TRYP</name>
<gene>
    <name evidence="2" type="ORF">Q4I31_003321</name>
</gene>
<comment type="caution">
    <text evidence="2">The sequence shown here is derived from an EMBL/GenBank/DDBJ whole genome shotgun (WGS) entry which is preliminary data.</text>
</comment>
<reference evidence="2 3" key="1">
    <citation type="submission" date="2024-02" db="EMBL/GenBank/DDBJ databases">
        <title>FIRST GENOME SEQUENCES OF Leishmania (Viannia) shawi, Leishmania (Viannia) lindenbergi AND Leishmania (Viannia) utingensis.</title>
        <authorList>
            <person name="Resadore F."/>
            <person name="Custodio M.G.F."/>
            <person name="Boite M.C."/>
            <person name="Cupolillo E."/>
            <person name="Ferreira G.E.M."/>
        </authorList>
    </citation>
    <scope>NUCLEOTIDE SEQUENCE [LARGE SCALE GENOMIC DNA]</scope>
    <source>
        <strain evidence="2 3">MHOM/BR/1966/M15733</strain>
    </source>
</reference>
<dbReference type="Pfam" id="PF07344">
    <property type="entry name" value="Amastin"/>
    <property type="match status" value="1"/>
</dbReference>
<feature type="transmembrane region" description="Helical" evidence="1">
    <location>
        <begin position="82"/>
        <end position="101"/>
    </location>
</feature>
<keyword evidence="1" id="KW-1133">Transmembrane helix</keyword>
<feature type="transmembrane region" description="Helical" evidence="1">
    <location>
        <begin position="6"/>
        <end position="25"/>
    </location>
</feature>
<dbReference type="InterPro" id="IPR009944">
    <property type="entry name" value="Amastin"/>
</dbReference>
<feature type="transmembrane region" description="Helical" evidence="1">
    <location>
        <begin position="107"/>
        <end position="128"/>
    </location>
</feature>
<keyword evidence="1" id="KW-0812">Transmembrane</keyword>
<organism evidence="2 3">
    <name type="scientific">Leishmania lindenbergi</name>
    <dbReference type="NCBI Taxonomy" id="651832"/>
    <lineage>
        <taxon>Eukaryota</taxon>
        <taxon>Discoba</taxon>
        <taxon>Euglenozoa</taxon>
        <taxon>Kinetoplastea</taxon>
        <taxon>Metakinetoplastina</taxon>
        <taxon>Trypanosomatida</taxon>
        <taxon>Trypanosomatidae</taxon>
        <taxon>Leishmaniinae</taxon>
        <taxon>Leishmania</taxon>
    </lineage>
</organism>
<dbReference type="EMBL" id="JBAMZK010000021">
    <property type="protein sequence ID" value="KAL0506394.1"/>
    <property type="molecule type" value="Genomic_DNA"/>
</dbReference>
<keyword evidence="1" id="KW-0472">Membrane</keyword>
<keyword evidence="3" id="KW-1185">Reference proteome</keyword>
<dbReference type="PANTHER" id="PTHR33297:SF4">
    <property type="entry name" value="AMASTIN"/>
    <property type="match status" value="1"/>
</dbReference>
<evidence type="ECO:0000256" key="1">
    <source>
        <dbReference type="SAM" id="Phobius"/>
    </source>
</evidence>
<dbReference type="PANTHER" id="PTHR33297">
    <property type="entry name" value="AMASTIN-LIKE SURFACE PROTEIN-LIKE PROTEIN-RELATED"/>
    <property type="match status" value="1"/>
</dbReference>
<evidence type="ECO:0000313" key="3">
    <source>
        <dbReference type="Proteomes" id="UP001500131"/>
    </source>
</evidence>
<sequence length="194" mass="21340">MAWSVGIVVYAVVQFIAFLLVLVATPIDMFRIRSSIATASPHQCLTLWGLKENCGTTVYNMSSDDLWLLCPPRHNRFRAAQALAVITILVYGAAFVLGVMMLFCCSFFRWVCVALNIVGAGTLCFVWAAMVVTYNKSEGPRCLVMEDVYTYGAGFVLLVLTWVLDVLNIAVLLFPCPDSGSGEMGKVMETKSQD</sequence>
<feature type="transmembrane region" description="Helical" evidence="1">
    <location>
        <begin position="148"/>
        <end position="174"/>
    </location>
</feature>
<dbReference type="AlphaFoldDB" id="A0AAW3AK92"/>